<dbReference type="AlphaFoldDB" id="A0A8H6SHS6"/>
<dbReference type="PROSITE" id="PS50302">
    <property type="entry name" value="PUM"/>
    <property type="match status" value="5"/>
</dbReference>
<dbReference type="PANTHER" id="PTHR12537:SF12">
    <property type="entry name" value="MATERNAL PROTEIN PUMILIO"/>
    <property type="match status" value="1"/>
</dbReference>
<dbReference type="Gene3D" id="1.25.10.10">
    <property type="entry name" value="Leucine-rich Repeat Variant"/>
    <property type="match status" value="1"/>
</dbReference>
<dbReference type="PROSITE" id="PS50303">
    <property type="entry name" value="PUM_HD"/>
    <property type="match status" value="1"/>
</dbReference>
<accession>A0A8H6SHS6</accession>
<dbReference type="GO" id="GO:0003730">
    <property type="term" value="F:mRNA 3'-UTR binding"/>
    <property type="evidence" value="ECO:0007669"/>
    <property type="project" value="TreeGrafter"/>
</dbReference>
<feature type="repeat" description="Pumilio" evidence="2">
    <location>
        <begin position="262"/>
        <end position="300"/>
    </location>
</feature>
<feature type="repeat" description="Pumilio" evidence="2">
    <location>
        <begin position="226"/>
        <end position="261"/>
    </location>
</feature>
<dbReference type="GeneID" id="59347249"/>
<dbReference type="CDD" id="cd07920">
    <property type="entry name" value="Pumilio"/>
    <property type="match status" value="1"/>
</dbReference>
<evidence type="ECO:0000259" key="4">
    <source>
        <dbReference type="PROSITE" id="PS50303"/>
    </source>
</evidence>
<feature type="region of interest" description="Disordered" evidence="3">
    <location>
        <begin position="1"/>
        <end position="25"/>
    </location>
</feature>
<evidence type="ECO:0000256" key="3">
    <source>
        <dbReference type="SAM" id="MobiDB-lite"/>
    </source>
</evidence>
<dbReference type="InterPro" id="IPR016024">
    <property type="entry name" value="ARM-type_fold"/>
</dbReference>
<feature type="domain" description="PUM-HD" evidence="4">
    <location>
        <begin position="132"/>
        <end position="496"/>
    </location>
</feature>
<dbReference type="EMBL" id="JACAZF010000007">
    <property type="protein sequence ID" value="KAF7298587.1"/>
    <property type="molecule type" value="Genomic_DNA"/>
</dbReference>
<gene>
    <name evidence="5" type="ORF">MIND_00805500</name>
</gene>
<feature type="repeat" description="Pumilio" evidence="2">
    <location>
        <begin position="430"/>
        <end position="469"/>
    </location>
</feature>
<dbReference type="InterPro" id="IPR033712">
    <property type="entry name" value="Pumilio_RNA-bd"/>
</dbReference>
<keyword evidence="6" id="KW-1185">Reference proteome</keyword>
<dbReference type="OrthoDB" id="668540at2759"/>
<dbReference type="GO" id="GO:0005737">
    <property type="term" value="C:cytoplasm"/>
    <property type="evidence" value="ECO:0007669"/>
    <property type="project" value="TreeGrafter"/>
</dbReference>
<evidence type="ECO:0000313" key="6">
    <source>
        <dbReference type="Proteomes" id="UP000636479"/>
    </source>
</evidence>
<feature type="repeat" description="Pumilio" evidence="2">
    <location>
        <begin position="189"/>
        <end position="225"/>
    </location>
</feature>
<dbReference type="InterPro" id="IPR033133">
    <property type="entry name" value="PUM-HD"/>
</dbReference>
<name>A0A8H6SHS6_9AGAR</name>
<dbReference type="SMART" id="SM00025">
    <property type="entry name" value="Pumilio"/>
    <property type="match status" value="7"/>
</dbReference>
<dbReference type="PANTHER" id="PTHR12537">
    <property type="entry name" value="RNA BINDING PROTEIN PUMILIO-RELATED"/>
    <property type="match status" value="1"/>
</dbReference>
<protein>
    <submittedName>
        <fullName evidence="5">PUM-HD domain-containing protein</fullName>
    </submittedName>
</protein>
<keyword evidence="1" id="KW-0677">Repeat</keyword>
<evidence type="ECO:0000313" key="5">
    <source>
        <dbReference type="EMBL" id="KAF7298587.1"/>
    </source>
</evidence>
<sequence>MSPYTTVRPPMPPYTIVQPDRSPDPRQPAFFDYNLPPPFYYPTSPILCQPPSPMLPSQLPPTPVTITEKKIEMQYNLQQQLASRNAMFPPLSPIMMGYPPQPDYRNQILNMYGGGPGFGMMARGSRRFETQTPSFKMLDQFRLAKGKKWELKNLKGHIVKFSSDPHGSRFIQTKLNSATSEEIQCVFDEIDPDNTLHLIQDVFGNYVIQKLLEHGTQAHKDTLVGAMEGHIIYLSSNVYGCRVVQKAFECVTPEQQVKFVQELEPHILRCAKDSNGNHVIQKVIERVSPDRLGFISTFIGHAHGLASHPFGCHVLQQCLRHLPEPYTRPLLDELTSHTANLMQDQFGVSASTCLSFSSSSWLIALVVELYRPVHSGKRIALRPIVHSYSACGRVLAMACHKFASNVCEKAMIFGDSDGRKAIIEELMGPALRPDGLTPIGLLMKDQYGNYVLQRALAVAEGEQKEALTNAIRPQLATMRKHAAYSKHLASSAIFFHFSSF</sequence>
<dbReference type="RefSeq" id="XP_037217975.1">
    <property type="nucleotide sequence ID" value="XM_037364733.1"/>
</dbReference>
<organism evidence="5 6">
    <name type="scientific">Mycena indigotica</name>
    <dbReference type="NCBI Taxonomy" id="2126181"/>
    <lineage>
        <taxon>Eukaryota</taxon>
        <taxon>Fungi</taxon>
        <taxon>Dikarya</taxon>
        <taxon>Basidiomycota</taxon>
        <taxon>Agaricomycotina</taxon>
        <taxon>Agaricomycetes</taxon>
        <taxon>Agaricomycetidae</taxon>
        <taxon>Agaricales</taxon>
        <taxon>Marasmiineae</taxon>
        <taxon>Mycenaceae</taxon>
        <taxon>Mycena</taxon>
    </lineage>
</organism>
<dbReference type="GO" id="GO:0000288">
    <property type="term" value="P:nuclear-transcribed mRNA catabolic process, deadenylation-dependent decay"/>
    <property type="evidence" value="ECO:0007669"/>
    <property type="project" value="TreeGrafter"/>
</dbReference>
<proteinExistence type="predicted"/>
<dbReference type="SUPFAM" id="SSF48371">
    <property type="entry name" value="ARM repeat"/>
    <property type="match status" value="1"/>
</dbReference>
<evidence type="ECO:0000256" key="1">
    <source>
        <dbReference type="ARBA" id="ARBA00022737"/>
    </source>
</evidence>
<dbReference type="Pfam" id="PF00806">
    <property type="entry name" value="PUF"/>
    <property type="match status" value="7"/>
</dbReference>
<dbReference type="InterPro" id="IPR001313">
    <property type="entry name" value="Pumilio_RNA-bd_rpt"/>
</dbReference>
<feature type="repeat" description="Pumilio" evidence="2">
    <location>
        <begin position="153"/>
        <end position="188"/>
    </location>
</feature>
<comment type="caution">
    <text evidence="5">The sequence shown here is derived from an EMBL/GenBank/DDBJ whole genome shotgun (WGS) entry which is preliminary data.</text>
</comment>
<evidence type="ECO:0000256" key="2">
    <source>
        <dbReference type="PROSITE-ProRule" id="PRU00317"/>
    </source>
</evidence>
<dbReference type="Proteomes" id="UP000636479">
    <property type="component" value="Unassembled WGS sequence"/>
</dbReference>
<dbReference type="InterPro" id="IPR011989">
    <property type="entry name" value="ARM-like"/>
</dbReference>
<reference evidence="5" key="1">
    <citation type="submission" date="2020-05" db="EMBL/GenBank/DDBJ databases">
        <title>Mycena genomes resolve the evolution of fungal bioluminescence.</title>
        <authorList>
            <person name="Tsai I.J."/>
        </authorList>
    </citation>
    <scope>NUCLEOTIDE SEQUENCE</scope>
    <source>
        <strain evidence="5">171206Taipei</strain>
    </source>
</reference>